<proteinExistence type="predicted"/>
<protein>
    <submittedName>
        <fullName evidence="2">Uncharacterized protein DUF397</fullName>
    </submittedName>
</protein>
<dbReference type="Pfam" id="PF04149">
    <property type="entry name" value="DUF397"/>
    <property type="match status" value="1"/>
</dbReference>
<evidence type="ECO:0000313" key="2">
    <source>
        <dbReference type="EMBL" id="TWF73662.1"/>
    </source>
</evidence>
<dbReference type="RefSeq" id="WP_145910610.1">
    <property type="nucleotide sequence ID" value="NZ_BAAAMZ010000001.1"/>
</dbReference>
<reference evidence="2 3" key="1">
    <citation type="submission" date="2019-06" db="EMBL/GenBank/DDBJ databases">
        <title>Sequencing the genomes of 1000 actinobacteria strains.</title>
        <authorList>
            <person name="Klenk H.-P."/>
        </authorList>
    </citation>
    <scope>NUCLEOTIDE SEQUENCE [LARGE SCALE GENOMIC DNA]</scope>
    <source>
        <strain evidence="2 3">DSM 44826</strain>
    </source>
</reference>
<feature type="domain" description="DUF397" evidence="1">
    <location>
        <begin position="10"/>
        <end position="62"/>
    </location>
</feature>
<sequence length="69" mass="7146">MTAPDLPHGRWFKSSFSGTETNCVEVADGFAGIIPVRDSKDPSGGALVFPAKSWATFVAGLKAGEFGAS</sequence>
<keyword evidence="3" id="KW-1185">Reference proteome</keyword>
<comment type="caution">
    <text evidence="2">The sequence shown here is derived from an EMBL/GenBank/DDBJ whole genome shotgun (WGS) entry which is preliminary data.</text>
</comment>
<evidence type="ECO:0000259" key="1">
    <source>
        <dbReference type="Pfam" id="PF04149"/>
    </source>
</evidence>
<dbReference type="EMBL" id="VIWT01000005">
    <property type="protein sequence ID" value="TWF73662.1"/>
    <property type="molecule type" value="Genomic_DNA"/>
</dbReference>
<dbReference type="OrthoDB" id="3873346at2"/>
<name>A0A561SFM1_9ACTN</name>
<dbReference type="Proteomes" id="UP000317940">
    <property type="component" value="Unassembled WGS sequence"/>
</dbReference>
<accession>A0A561SFM1</accession>
<gene>
    <name evidence="2" type="ORF">FHX73_15278</name>
</gene>
<evidence type="ECO:0000313" key="3">
    <source>
        <dbReference type="Proteomes" id="UP000317940"/>
    </source>
</evidence>
<dbReference type="InterPro" id="IPR007278">
    <property type="entry name" value="DUF397"/>
</dbReference>
<organism evidence="2 3">
    <name type="scientific">Kitasatospora viridis</name>
    <dbReference type="NCBI Taxonomy" id="281105"/>
    <lineage>
        <taxon>Bacteria</taxon>
        <taxon>Bacillati</taxon>
        <taxon>Actinomycetota</taxon>
        <taxon>Actinomycetes</taxon>
        <taxon>Kitasatosporales</taxon>
        <taxon>Streptomycetaceae</taxon>
        <taxon>Kitasatospora</taxon>
    </lineage>
</organism>
<dbReference type="AlphaFoldDB" id="A0A561SFM1"/>